<dbReference type="SUPFAM" id="SSF55681">
    <property type="entry name" value="Class II aaRS and biotin synthetases"/>
    <property type="match status" value="1"/>
</dbReference>
<dbReference type="InterPro" id="IPR045864">
    <property type="entry name" value="aa-tRNA-synth_II/BPL/LPL"/>
</dbReference>
<organism evidence="2 3">
    <name type="scientific">Tigheibacillus halophilus</name>
    <dbReference type="NCBI Taxonomy" id="361280"/>
    <lineage>
        <taxon>Bacteria</taxon>
        <taxon>Bacillati</taxon>
        <taxon>Bacillota</taxon>
        <taxon>Bacilli</taxon>
        <taxon>Bacillales</taxon>
        <taxon>Bacillaceae</taxon>
        <taxon>Tigheibacillus</taxon>
    </lineage>
</organism>
<keyword evidence="3" id="KW-1185">Reference proteome</keyword>
<dbReference type="Proteomes" id="UP001281447">
    <property type="component" value="Unassembled WGS sequence"/>
</dbReference>
<reference evidence="2 3" key="1">
    <citation type="submission" date="2023-10" db="EMBL/GenBank/DDBJ databases">
        <title>Virgibacillus halophilus 5B73C genome.</title>
        <authorList>
            <person name="Miliotis G."/>
            <person name="Sengupta P."/>
            <person name="Hameed A."/>
            <person name="Chuvochina M."/>
            <person name="Mcdonagh F."/>
            <person name="Simpson A.C."/>
            <person name="Singh N.K."/>
            <person name="Rekha P.D."/>
            <person name="Raman K."/>
            <person name="Hugenholtz P."/>
            <person name="Venkateswaran K."/>
        </authorList>
    </citation>
    <scope>NUCLEOTIDE SEQUENCE [LARGE SCALE GENOMIC DNA]</scope>
    <source>
        <strain evidence="2 3">5B73C</strain>
    </source>
</reference>
<accession>A0ABU5C5X7</accession>
<dbReference type="InterPro" id="IPR004143">
    <property type="entry name" value="BPL_LPL_catalytic"/>
</dbReference>
<comment type="caution">
    <text evidence="2">The sequence shown here is derived from an EMBL/GenBank/DDBJ whole genome shotgun (WGS) entry which is preliminary data.</text>
</comment>
<dbReference type="Gene3D" id="3.30.930.10">
    <property type="entry name" value="Bira Bifunctional Protein, Domain 2"/>
    <property type="match status" value="1"/>
</dbReference>
<feature type="domain" description="BPL/LPL catalytic" evidence="1">
    <location>
        <begin position="1"/>
        <end position="82"/>
    </location>
</feature>
<protein>
    <recommendedName>
        <fullName evidence="1">BPL/LPL catalytic domain-containing protein</fullName>
    </recommendedName>
</protein>
<evidence type="ECO:0000313" key="3">
    <source>
        <dbReference type="Proteomes" id="UP001281447"/>
    </source>
</evidence>
<name>A0ABU5C5X7_9BACI</name>
<sequence length="82" mass="8950">MEKGVRQLQYLGYHVVVRNSGGLAVVLDDGVLNISLVLPDVRHISIHDCYEAMVSLIKSMLSDVTNDIEAYEIVGSYCPGGL</sequence>
<proteinExistence type="predicted"/>
<evidence type="ECO:0000313" key="2">
    <source>
        <dbReference type="EMBL" id="MDY0394271.1"/>
    </source>
</evidence>
<gene>
    <name evidence="2" type="ORF">RWE15_06990</name>
</gene>
<dbReference type="EMBL" id="JAWDIP010000003">
    <property type="protein sequence ID" value="MDY0394271.1"/>
    <property type="molecule type" value="Genomic_DNA"/>
</dbReference>
<dbReference type="PROSITE" id="PS51733">
    <property type="entry name" value="BPL_LPL_CATALYTIC"/>
    <property type="match status" value="1"/>
</dbReference>
<evidence type="ECO:0000259" key="1">
    <source>
        <dbReference type="PROSITE" id="PS51733"/>
    </source>
</evidence>
<dbReference type="Pfam" id="PF21948">
    <property type="entry name" value="LplA-B_cat"/>
    <property type="match status" value="1"/>
</dbReference>